<evidence type="ECO:0000256" key="8">
    <source>
        <dbReference type="RuleBase" id="RU371113"/>
    </source>
</evidence>
<dbReference type="RefSeq" id="WP_377316999.1">
    <property type="nucleotide sequence ID" value="NZ_JBHUIY010000024.1"/>
</dbReference>
<keyword evidence="1 8" id="KW-0436">Ligase</keyword>
<accession>A0ABW5CDZ8</accession>
<evidence type="ECO:0000256" key="2">
    <source>
        <dbReference type="ARBA" id="ARBA00022723"/>
    </source>
</evidence>
<dbReference type="GO" id="GO:0016874">
    <property type="term" value="F:ligase activity"/>
    <property type="evidence" value="ECO:0007669"/>
    <property type="project" value="UniProtKB-KW"/>
</dbReference>
<keyword evidence="11" id="KW-1185">Reference proteome</keyword>
<evidence type="ECO:0000256" key="1">
    <source>
        <dbReference type="ARBA" id="ARBA00022598"/>
    </source>
</evidence>
<comment type="subunit">
    <text evidence="8">Monomer.</text>
</comment>
<comment type="caution">
    <text evidence="10">The sequence shown here is derived from an EMBL/GenBank/DDBJ whole genome shotgun (WGS) entry which is preliminary data.</text>
</comment>
<dbReference type="EC" id="6.5.1.-" evidence="8"/>
<evidence type="ECO:0000256" key="4">
    <source>
        <dbReference type="ARBA" id="ARBA00022800"/>
    </source>
</evidence>
<evidence type="ECO:0000256" key="9">
    <source>
        <dbReference type="SAM" id="MobiDB-lite"/>
    </source>
</evidence>
<dbReference type="EMBL" id="JBHUIY010000024">
    <property type="protein sequence ID" value="MFD2234612.1"/>
    <property type="molecule type" value="Genomic_DNA"/>
</dbReference>
<dbReference type="Gene3D" id="3.90.1860.10">
    <property type="entry name" value="tRNA-splicing ligase RtcB"/>
    <property type="match status" value="1"/>
</dbReference>
<keyword evidence="4" id="KW-0692">RNA repair</keyword>
<dbReference type="InterPro" id="IPR036025">
    <property type="entry name" value="RtcB-like_sf"/>
</dbReference>
<reference evidence="11" key="1">
    <citation type="journal article" date="2019" name="Int. J. Syst. Evol. Microbiol.">
        <title>The Global Catalogue of Microorganisms (GCM) 10K type strain sequencing project: providing services to taxonomists for standard genome sequencing and annotation.</title>
        <authorList>
            <consortium name="The Broad Institute Genomics Platform"/>
            <consortium name="The Broad Institute Genome Sequencing Center for Infectious Disease"/>
            <person name="Wu L."/>
            <person name="Ma J."/>
        </authorList>
    </citation>
    <scope>NUCLEOTIDE SEQUENCE [LARGE SCALE GENOMIC DNA]</scope>
    <source>
        <strain evidence="11">KCTC 15012</strain>
    </source>
</reference>
<keyword evidence="3" id="KW-0547">Nucleotide-binding</keyword>
<feature type="compositionally biased region" description="Basic and acidic residues" evidence="9">
    <location>
        <begin position="382"/>
        <end position="394"/>
    </location>
</feature>
<evidence type="ECO:0000313" key="11">
    <source>
        <dbReference type="Proteomes" id="UP001597296"/>
    </source>
</evidence>
<keyword evidence="6 8" id="KW-0464">Manganese</keyword>
<evidence type="ECO:0000256" key="3">
    <source>
        <dbReference type="ARBA" id="ARBA00022741"/>
    </source>
</evidence>
<dbReference type="NCBIfam" id="NF007153">
    <property type="entry name" value="PRK09588.1"/>
    <property type="match status" value="1"/>
</dbReference>
<proteinExistence type="inferred from homology"/>
<gene>
    <name evidence="8" type="primary">rtcB</name>
    <name evidence="10" type="ORF">ACFSNB_12415</name>
</gene>
<evidence type="ECO:0000256" key="7">
    <source>
        <dbReference type="ARBA" id="ARBA00047746"/>
    </source>
</evidence>
<dbReference type="InterPro" id="IPR001233">
    <property type="entry name" value="RtcB"/>
</dbReference>
<protein>
    <recommendedName>
        <fullName evidence="8">tRNA-splicing ligase RtcB</fullName>
        <ecNumber evidence="8">6.5.1.-</ecNumber>
    </recommendedName>
</protein>
<keyword evidence="5" id="KW-0342">GTP-binding</keyword>
<sequence>MGNSDFCERGCAIRVVAGLSTWVEGEALRQLDAVSRYPGMVACVGLPDIHPGKGTPIGAAFLSQGVLYPHLVGNDIGCGMGLWMTEFPVRKAKADKLAAKLNGLDGPIDDSGESQRKKLADAGLPEDFAHALGTAGRGNHFLELQQVHAVVDAAAFSALGLDREYVFALVHTGSRGLGEAILWRHAQHHGAQGLPEDSEAAALYLADHAQAVAYAELNRRVCAERLFSAIGTEGRRILDSCHNQVSRSGRQGQSGWLHRKGASPAEGPAAIIPGSRGDISYLVAPVPGQEDTLFSLAHGAGRKIARQEAKDRLQHRHRRGDLGTTPLGGRVVCGDERLLWEEAPDCYKPAASVVAALVEAGLCRVIATLAPVVTFKTSLEPADERRRASHDRRERHQARALKEGGWR</sequence>
<keyword evidence="2 8" id="KW-0479">Metal-binding</keyword>
<organism evidence="10 11">
    <name type="scientific">Phaeospirillum tilakii</name>
    <dbReference type="NCBI Taxonomy" id="741673"/>
    <lineage>
        <taxon>Bacteria</taxon>
        <taxon>Pseudomonadati</taxon>
        <taxon>Pseudomonadota</taxon>
        <taxon>Alphaproteobacteria</taxon>
        <taxon>Rhodospirillales</taxon>
        <taxon>Rhodospirillaceae</taxon>
        <taxon>Phaeospirillum</taxon>
    </lineage>
</organism>
<evidence type="ECO:0000313" key="10">
    <source>
        <dbReference type="EMBL" id="MFD2234612.1"/>
    </source>
</evidence>
<evidence type="ECO:0000256" key="6">
    <source>
        <dbReference type="ARBA" id="ARBA00023211"/>
    </source>
</evidence>
<dbReference type="Pfam" id="PF01139">
    <property type="entry name" value="RtcB"/>
    <property type="match status" value="2"/>
</dbReference>
<dbReference type="PANTHER" id="PTHR11118:SF1">
    <property type="entry name" value="RNA-SPLICING LIGASE RTCB HOMOLOG"/>
    <property type="match status" value="1"/>
</dbReference>
<dbReference type="SUPFAM" id="SSF103365">
    <property type="entry name" value="Hypothetical protein PH1602"/>
    <property type="match status" value="1"/>
</dbReference>
<comment type="cofactor">
    <cofactor evidence="8">
        <name>Mn(2+)</name>
        <dbReference type="ChEBI" id="CHEBI:29035"/>
    </cofactor>
    <text evidence="8">Binds 2 manganese ions per subunit.</text>
</comment>
<comment type="catalytic activity">
    <reaction evidence="7">
        <text>a 3'-end 3'-phospho-ribonucleotide-RNA + a 5'-end dephospho-ribonucleoside-RNA + GTP = a ribonucleotidyl-ribonucleotide-RNA + GMP + diphosphate</text>
        <dbReference type="Rhea" id="RHEA:68076"/>
        <dbReference type="Rhea" id="RHEA-COMP:10463"/>
        <dbReference type="Rhea" id="RHEA-COMP:13936"/>
        <dbReference type="Rhea" id="RHEA-COMP:17355"/>
        <dbReference type="ChEBI" id="CHEBI:33019"/>
        <dbReference type="ChEBI" id="CHEBI:37565"/>
        <dbReference type="ChEBI" id="CHEBI:58115"/>
        <dbReference type="ChEBI" id="CHEBI:83062"/>
        <dbReference type="ChEBI" id="CHEBI:138284"/>
        <dbReference type="ChEBI" id="CHEBI:173118"/>
        <dbReference type="EC" id="6.5.1.8"/>
    </reaction>
</comment>
<feature type="region of interest" description="Disordered" evidence="9">
    <location>
        <begin position="246"/>
        <end position="268"/>
    </location>
</feature>
<dbReference type="InterPro" id="IPR017510">
    <property type="entry name" value="RtcB2"/>
</dbReference>
<name>A0ABW5CDZ8_9PROT</name>
<evidence type="ECO:0000256" key="5">
    <source>
        <dbReference type="ARBA" id="ARBA00023134"/>
    </source>
</evidence>
<feature type="region of interest" description="Disordered" evidence="9">
    <location>
        <begin position="380"/>
        <end position="407"/>
    </location>
</feature>
<dbReference type="Proteomes" id="UP001597296">
    <property type="component" value="Unassembled WGS sequence"/>
</dbReference>
<dbReference type="PANTHER" id="PTHR11118">
    <property type="entry name" value="RNA-SPLICING LIGASE RTCB HOMOLOG"/>
    <property type="match status" value="1"/>
</dbReference>
<comment type="similarity">
    <text evidence="8">Belongs to the RtcB family.</text>
</comment>
<dbReference type="NCBIfam" id="TIGR03073">
    <property type="entry name" value="release_rtcB"/>
    <property type="match status" value="1"/>
</dbReference>